<name>A0ABP9QDN0_9RHOO</name>
<dbReference type="EMBL" id="BAABLD010000002">
    <property type="protein sequence ID" value="GAA5160148.1"/>
    <property type="molecule type" value="Genomic_DNA"/>
</dbReference>
<protein>
    <recommendedName>
        <fullName evidence="4">Transposase</fullName>
    </recommendedName>
</protein>
<reference evidence="3" key="1">
    <citation type="journal article" date="2019" name="Int. J. Syst. Evol. Microbiol.">
        <title>The Global Catalogue of Microorganisms (GCM) 10K type strain sequencing project: providing services to taxonomists for standard genome sequencing and annotation.</title>
        <authorList>
            <consortium name="The Broad Institute Genomics Platform"/>
            <consortium name="The Broad Institute Genome Sequencing Center for Infectious Disease"/>
            <person name="Wu L."/>
            <person name="Ma J."/>
        </authorList>
    </citation>
    <scope>NUCLEOTIDE SEQUENCE [LARGE SCALE GENOMIC DNA]</scope>
    <source>
        <strain evidence="3">JCM 18715</strain>
    </source>
</reference>
<accession>A0ABP9QDN0</accession>
<keyword evidence="3" id="KW-1185">Reference proteome</keyword>
<gene>
    <name evidence="2" type="ORF">GCM10025770_07490</name>
</gene>
<comment type="caution">
    <text evidence="2">The sequence shown here is derived from an EMBL/GenBank/DDBJ whole genome shotgun (WGS) entry which is preliminary data.</text>
</comment>
<evidence type="ECO:0000313" key="3">
    <source>
        <dbReference type="Proteomes" id="UP001500547"/>
    </source>
</evidence>
<evidence type="ECO:0000313" key="2">
    <source>
        <dbReference type="EMBL" id="GAA5160148.1"/>
    </source>
</evidence>
<sequence>MLDEALDAADDELLAEVAELVLEATELLDVPALDVLEVDPPALPPPPPQADRYSPPTPTERCFTKSRRVGLKRLDIRISLRRGVFRCG</sequence>
<organism evidence="2 3">
    <name type="scientific">Viridibacterium curvum</name>
    <dbReference type="NCBI Taxonomy" id="1101404"/>
    <lineage>
        <taxon>Bacteria</taxon>
        <taxon>Pseudomonadati</taxon>
        <taxon>Pseudomonadota</taxon>
        <taxon>Betaproteobacteria</taxon>
        <taxon>Rhodocyclales</taxon>
        <taxon>Rhodocyclaceae</taxon>
        <taxon>Viridibacterium</taxon>
    </lineage>
</organism>
<evidence type="ECO:0000256" key="1">
    <source>
        <dbReference type="SAM" id="MobiDB-lite"/>
    </source>
</evidence>
<proteinExistence type="predicted"/>
<dbReference type="Proteomes" id="UP001500547">
    <property type="component" value="Unassembled WGS sequence"/>
</dbReference>
<feature type="region of interest" description="Disordered" evidence="1">
    <location>
        <begin position="38"/>
        <end position="61"/>
    </location>
</feature>
<evidence type="ECO:0008006" key="4">
    <source>
        <dbReference type="Google" id="ProtNLM"/>
    </source>
</evidence>